<evidence type="ECO:0000259" key="7">
    <source>
        <dbReference type="PROSITE" id="PS50048"/>
    </source>
</evidence>
<dbReference type="AlphaFoldDB" id="A0A9P9JJI0"/>
<feature type="region of interest" description="Disordered" evidence="6">
    <location>
        <begin position="116"/>
        <end position="173"/>
    </location>
</feature>
<sequence>MTPSPLVPDAMPDTDMPSCHGCRRRKLKCSREQPSCANCQRQDSLCVYDAKKNKPGVKTGAVEGLSKRVEALEQAFHDRTLQDDVLNNGVSTNIGHLTGALSTLASEIQRITSRFDRLDQPASQSFTPTSTQTGEHDSLGHANPEPTNNRKRKRTATEQQGSPAAQCVSCPEKRSHPKLPISLVEEAVQMYFARIFYWIPMIHTARFENEVKHSSGRKRLAVILDAMLVATLRFVDRHKYQLSTEDVKRLTEEKRDSVILSAMNSMSVESLQALVILTFTTIGDGDSTKAWPLIASMTRTVEYLQLAVEDDDHKRRFSKPLKTLPLPRDWVEEEGRRRVFWNIFNLDRYCSMTTGWNLSLTSHDINRRLPAYGSYWYAGTPAVLPYFKTWSRSVSQTWSGSTAITDPVISQVQGGGSNPSGTPSSTSSLGGFSYAVQATEYLNYIATCFLHQDINFNEQQEVTDWLTRFKELDLHLVHWKMFLPKKWRDPNCAPDTSSGPHDLDHSMTLAHVTHNTSMILLHHRIAYPPPEWSQFVPLPSACSAATCRLAASKNSSITETWLRVCPEKIVVPPQVAFCTFLSARLLLVHSRYHGEDLLPEFWVLVQNLEHMAMRWSGLSRYGRRLCSNLAGKYAVHLRKLHCRFKEDASFTIQVLDYSENMPSQDEEDPSENAELRLEIAELVNDEYGSESSLNVAHDQTQVQPQQPGSAPEASSRNTSDVVEHGRSDPPLQQGGSWSGQTQNRTWAPNSAFATSESRHPGAMQEIPQDLLAISQTLMGEGFAEMDRIITLDDSFFETAALATDISMLPSNWDSNEMANGPH</sequence>
<dbReference type="SMART" id="SM00906">
    <property type="entry name" value="Fungal_trans"/>
    <property type="match status" value="1"/>
</dbReference>
<accession>A0A9P9JJI0</accession>
<dbReference type="InterPro" id="IPR036864">
    <property type="entry name" value="Zn2-C6_fun-type_DNA-bd_sf"/>
</dbReference>
<dbReference type="GO" id="GO:0003677">
    <property type="term" value="F:DNA binding"/>
    <property type="evidence" value="ECO:0007669"/>
    <property type="project" value="InterPro"/>
</dbReference>
<dbReference type="PANTHER" id="PTHR47338:SF23">
    <property type="entry name" value="ZN(II)2CYS6 TRANSCRIPTION FACTOR (EUROFUNG)"/>
    <property type="match status" value="1"/>
</dbReference>
<dbReference type="GO" id="GO:0000981">
    <property type="term" value="F:DNA-binding transcription factor activity, RNA polymerase II-specific"/>
    <property type="evidence" value="ECO:0007669"/>
    <property type="project" value="InterPro"/>
</dbReference>
<dbReference type="CDD" id="cd00067">
    <property type="entry name" value="GAL4"/>
    <property type="match status" value="1"/>
</dbReference>
<dbReference type="Proteomes" id="UP000738349">
    <property type="component" value="Unassembled WGS sequence"/>
</dbReference>
<dbReference type="SUPFAM" id="SSF57701">
    <property type="entry name" value="Zn2/Cys6 DNA-binding domain"/>
    <property type="match status" value="1"/>
</dbReference>
<evidence type="ECO:0000256" key="4">
    <source>
        <dbReference type="ARBA" id="ARBA00023163"/>
    </source>
</evidence>
<feature type="compositionally biased region" description="Polar residues" evidence="6">
    <location>
        <begin position="698"/>
        <end position="720"/>
    </location>
</feature>
<dbReference type="EMBL" id="JAGMUV010000001">
    <property type="protein sequence ID" value="KAH7176937.1"/>
    <property type="molecule type" value="Genomic_DNA"/>
</dbReference>
<name>A0A9P9JJI0_9HYPO</name>
<evidence type="ECO:0000256" key="2">
    <source>
        <dbReference type="ARBA" id="ARBA00022723"/>
    </source>
</evidence>
<evidence type="ECO:0000313" key="8">
    <source>
        <dbReference type="EMBL" id="KAH7176937.1"/>
    </source>
</evidence>
<dbReference type="PROSITE" id="PS50048">
    <property type="entry name" value="ZN2_CY6_FUNGAL_2"/>
    <property type="match status" value="1"/>
</dbReference>
<keyword evidence="3" id="KW-0805">Transcription regulation</keyword>
<dbReference type="Pfam" id="PF00172">
    <property type="entry name" value="Zn_clus"/>
    <property type="match status" value="1"/>
</dbReference>
<keyword evidence="9" id="KW-1185">Reference proteome</keyword>
<dbReference type="GO" id="GO:0005634">
    <property type="term" value="C:nucleus"/>
    <property type="evidence" value="ECO:0007669"/>
    <property type="project" value="UniProtKB-SubCell"/>
</dbReference>
<dbReference type="PROSITE" id="PS00463">
    <property type="entry name" value="ZN2_CY6_FUNGAL_1"/>
    <property type="match status" value="1"/>
</dbReference>
<comment type="subcellular location">
    <subcellularLocation>
        <location evidence="1">Nucleus</location>
    </subcellularLocation>
</comment>
<keyword evidence="2" id="KW-0479">Metal-binding</keyword>
<dbReference type="PANTHER" id="PTHR47338">
    <property type="entry name" value="ZN(II)2CYS6 TRANSCRIPTION FACTOR (EUROFUNG)-RELATED"/>
    <property type="match status" value="1"/>
</dbReference>
<dbReference type="OrthoDB" id="4456959at2759"/>
<dbReference type="GO" id="GO:0006351">
    <property type="term" value="P:DNA-templated transcription"/>
    <property type="evidence" value="ECO:0007669"/>
    <property type="project" value="InterPro"/>
</dbReference>
<protein>
    <submittedName>
        <fullName evidence="8">Fungal-specific transcription factor domain-containing protein</fullName>
    </submittedName>
</protein>
<evidence type="ECO:0000313" key="9">
    <source>
        <dbReference type="Proteomes" id="UP000738349"/>
    </source>
</evidence>
<keyword evidence="4" id="KW-0804">Transcription</keyword>
<feature type="compositionally biased region" description="Polar residues" evidence="6">
    <location>
        <begin position="733"/>
        <end position="744"/>
    </location>
</feature>
<gene>
    <name evidence="8" type="ORF">EDB81DRAFT_51265</name>
</gene>
<dbReference type="GO" id="GO:0008270">
    <property type="term" value="F:zinc ion binding"/>
    <property type="evidence" value="ECO:0007669"/>
    <property type="project" value="InterPro"/>
</dbReference>
<comment type="caution">
    <text evidence="8">The sequence shown here is derived from an EMBL/GenBank/DDBJ whole genome shotgun (WGS) entry which is preliminary data.</text>
</comment>
<feature type="compositionally biased region" description="Polar residues" evidence="6">
    <location>
        <begin position="121"/>
        <end position="133"/>
    </location>
</feature>
<dbReference type="InterPro" id="IPR050815">
    <property type="entry name" value="TF_fung"/>
</dbReference>
<dbReference type="InterPro" id="IPR001138">
    <property type="entry name" value="Zn2Cys6_DnaBD"/>
</dbReference>
<evidence type="ECO:0000256" key="5">
    <source>
        <dbReference type="ARBA" id="ARBA00023242"/>
    </source>
</evidence>
<evidence type="ECO:0000256" key="6">
    <source>
        <dbReference type="SAM" id="MobiDB-lite"/>
    </source>
</evidence>
<feature type="domain" description="Zn(2)-C6 fungal-type" evidence="7">
    <location>
        <begin position="18"/>
        <end position="48"/>
    </location>
</feature>
<dbReference type="Gene3D" id="4.10.240.10">
    <property type="entry name" value="Zn(2)-C6 fungal-type DNA-binding domain"/>
    <property type="match status" value="1"/>
</dbReference>
<evidence type="ECO:0000256" key="3">
    <source>
        <dbReference type="ARBA" id="ARBA00023015"/>
    </source>
</evidence>
<dbReference type="Pfam" id="PF04082">
    <property type="entry name" value="Fungal_trans"/>
    <property type="match status" value="1"/>
</dbReference>
<keyword evidence="5" id="KW-0539">Nucleus</keyword>
<dbReference type="InterPro" id="IPR007219">
    <property type="entry name" value="XnlR_reg_dom"/>
</dbReference>
<reference evidence="8" key="1">
    <citation type="journal article" date="2021" name="Nat. Commun.">
        <title>Genetic determinants of endophytism in the Arabidopsis root mycobiome.</title>
        <authorList>
            <person name="Mesny F."/>
            <person name="Miyauchi S."/>
            <person name="Thiergart T."/>
            <person name="Pickel B."/>
            <person name="Atanasova L."/>
            <person name="Karlsson M."/>
            <person name="Huettel B."/>
            <person name="Barry K.W."/>
            <person name="Haridas S."/>
            <person name="Chen C."/>
            <person name="Bauer D."/>
            <person name="Andreopoulos W."/>
            <person name="Pangilinan J."/>
            <person name="LaButti K."/>
            <person name="Riley R."/>
            <person name="Lipzen A."/>
            <person name="Clum A."/>
            <person name="Drula E."/>
            <person name="Henrissat B."/>
            <person name="Kohler A."/>
            <person name="Grigoriev I.V."/>
            <person name="Martin F.M."/>
            <person name="Hacquard S."/>
        </authorList>
    </citation>
    <scope>NUCLEOTIDE SEQUENCE</scope>
    <source>
        <strain evidence="8">MPI-CAGE-AT-0147</strain>
    </source>
</reference>
<proteinExistence type="predicted"/>
<dbReference type="CDD" id="cd12148">
    <property type="entry name" value="fungal_TF_MHR"/>
    <property type="match status" value="1"/>
</dbReference>
<evidence type="ECO:0000256" key="1">
    <source>
        <dbReference type="ARBA" id="ARBA00004123"/>
    </source>
</evidence>
<organism evidence="8 9">
    <name type="scientific">Dactylonectria macrodidyma</name>
    <dbReference type="NCBI Taxonomy" id="307937"/>
    <lineage>
        <taxon>Eukaryota</taxon>
        <taxon>Fungi</taxon>
        <taxon>Dikarya</taxon>
        <taxon>Ascomycota</taxon>
        <taxon>Pezizomycotina</taxon>
        <taxon>Sordariomycetes</taxon>
        <taxon>Hypocreomycetidae</taxon>
        <taxon>Hypocreales</taxon>
        <taxon>Nectriaceae</taxon>
        <taxon>Dactylonectria</taxon>
    </lineage>
</organism>
<dbReference type="SMART" id="SM00066">
    <property type="entry name" value="GAL4"/>
    <property type="match status" value="1"/>
</dbReference>
<feature type="region of interest" description="Disordered" evidence="6">
    <location>
        <begin position="698"/>
        <end position="744"/>
    </location>
</feature>